<accession>D3BEZ5</accession>
<dbReference type="PANTHER" id="PTHR24056:SF497">
    <property type="entry name" value="CYCLIN-DEPENDENT SERINE_THREONINE-PROTEIN KINASE DDB_G0278487-RELATED"/>
    <property type="match status" value="1"/>
</dbReference>
<evidence type="ECO:0000259" key="11">
    <source>
        <dbReference type="PROSITE" id="PS50011"/>
    </source>
</evidence>
<keyword evidence="4 9" id="KW-0547">Nucleotide-binding</keyword>
<dbReference type="GO" id="GO:0030332">
    <property type="term" value="F:cyclin binding"/>
    <property type="evidence" value="ECO:0007669"/>
    <property type="project" value="TreeGrafter"/>
</dbReference>
<evidence type="ECO:0000256" key="10">
    <source>
        <dbReference type="SAM" id="MobiDB-lite"/>
    </source>
</evidence>
<dbReference type="GO" id="GO:0004693">
    <property type="term" value="F:cyclin-dependent protein serine/threonine kinase activity"/>
    <property type="evidence" value="ECO:0007669"/>
    <property type="project" value="UniProtKB-EC"/>
</dbReference>
<dbReference type="SUPFAM" id="SSF56112">
    <property type="entry name" value="Protein kinase-like (PK-like)"/>
    <property type="match status" value="1"/>
</dbReference>
<evidence type="ECO:0000256" key="1">
    <source>
        <dbReference type="ARBA" id="ARBA00006485"/>
    </source>
</evidence>
<dbReference type="Proteomes" id="UP000001396">
    <property type="component" value="Unassembled WGS sequence"/>
</dbReference>
<feature type="region of interest" description="Disordered" evidence="10">
    <location>
        <begin position="468"/>
        <end position="489"/>
    </location>
</feature>
<dbReference type="EC" id="2.7.11.22" evidence="2"/>
<dbReference type="FunCoup" id="D3BEZ5">
    <property type="interactions" value="2"/>
</dbReference>
<organism evidence="12 13">
    <name type="scientific">Heterostelium pallidum (strain ATCC 26659 / Pp 5 / PN500)</name>
    <name type="common">Cellular slime mold</name>
    <name type="synonym">Polysphondylium pallidum</name>
    <dbReference type="NCBI Taxonomy" id="670386"/>
    <lineage>
        <taxon>Eukaryota</taxon>
        <taxon>Amoebozoa</taxon>
        <taxon>Evosea</taxon>
        <taxon>Eumycetozoa</taxon>
        <taxon>Dictyostelia</taxon>
        <taxon>Acytosteliales</taxon>
        <taxon>Acytosteliaceae</taxon>
        <taxon>Heterostelium</taxon>
    </lineage>
</organism>
<sequence>MPSSSTKNNISGDSLFLSKAINESYHVLAKIGEGISGSVYQAIKRDTNEIVALKNFKAGLDSDRASKEECTLLMQLKHIPHITPIIDIISTPHEYNIVFPYFEHDLSGLLSEHRFSIPQVKCYFKQLLQGINEIHKSGVMHRDIKAANILVNNKGFLFIGDLGTATSYVKRSVFSSQVVTLWYRAPELLLGAVHYGPEVDMWSIGCVLIELVTSRNFLPGNSEQQQIEAISKLCGTPTESVWPGVSSLPNYSWLQPINQVYPSRLRTVFKNFTDDFIELLEGLLTLNPKKRWTAEQALRSPFFTNEPLPFEPEKMPGYQPIHVLEAIQKRMQQKNTQPAPQPQPEKQQPQQLQQEKQQPQQQQPQQEKQQPPQLQQIPPLFKPNQININNQSIRLPTNSTPTLSTNKPLPTNQQKPTQFQKPSANVNKQLTNLSQSSNNINITNNNNEIKTINNNEIAIKNAPQQTLAQTKPTVSTPAPTTTVATPTVVPTPAPTTTVATPSVVPLVNQQPPVVQQQQTTTTPIVSVQTPEDTTQLLSPNNNNKTNMLKRSLDLVNDIRNYCTSDSDESDYEEIECDESDYFSDDDDEDDFTAEDESELEFYTIRQLPTFSNTVGMLAPTPTDASGNPINPFLQPPKKQRTTSSFSSTLSRIDIPIH</sequence>
<comment type="caution">
    <text evidence="12">The sequence shown here is derived from an EMBL/GenBank/DDBJ whole genome shotgun (WGS) entry which is preliminary data.</text>
</comment>
<evidence type="ECO:0000256" key="8">
    <source>
        <dbReference type="ARBA" id="ARBA00048367"/>
    </source>
</evidence>
<dbReference type="PROSITE" id="PS00108">
    <property type="entry name" value="PROTEIN_KINASE_ST"/>
    <property type="match status" value="1"/>
</dbReference>
<comment type="catalytic activity">
    <reaction evidence="7">
        <text>L-threonyl-[protein] + ATP = O-phospho-L-threonyl-[protein] + ADP + H(+)</text>
        <dbReference type="Rhea" id="RHEA:46608"/>
        <dbReference type="Rhea" id="RHEA-COMP:11060"/>
        <dbReference type="Rhea" id="RHEA-COMP:11605"/>
        <dbReference type="ChEBI" id="CHEBI:15378"/>
        <dbReference type="ChEBI" id="CHEBI:30013"/>
        <dbReference type="ChEBI" id="CHEBI:30616"/>
        <dbReference type="ChEBI" id="CHEBI:61977"/>
        <dbReference type="ChEBI" id="CHEBI:456216"/>
        <dbReference type="EC" id="2.7.11.22"/>
    </reaction>
</comment>
<dbReference type="InterPro" id="IPR050108">
    <property type="entry name" value="CDK"/>
</dbReference>
<dbReference type="InParanoid" id="D3BEZ5"/>
<dbReference type="Pfam" id="PF00069">
    <property type="entry name" value="Pkinase"/>
    <property type="match status" value="1"/>
</dbReference>
<reference evidence="12 13" key="1">
    <citation type="journal article" date="2011" name="Genome Res.">
        <title>Phylogeny-wide analysis of social amoeba genomes highlights ancient origins for complex intercellular communication.</title>
        <authorList>
            <person name="Heidel A.J."/>
            <person name="Lawal H.M."/>
            <person name="Felder M."/>
            <person name="Schilde C."/>
            <person name="Helps N.R."/>
            <person name="Tunggal B."/>
            <person name="Rivero F."/>
            <person name="John U."/>
            <person name="Schleicher M."/>
            <person name="Eichinger L."/>
            <person name="Platzer M."/>
            <person name="Noegel A.A."/>
            <person name="Schaap P."/>
            <person name="Gloeckner G."/>
        </authorList>
    </citation>
    <scope>NUCLEOTIDE SEQUENCE [LARGE SCALE GENOMIC DNA]</scope>
    <source>
        <strain evidence="13">ATCC 26659 / Pp 5 / PN500</strain>
    </source>
</reference>
<feature type="region of interest" description="Disordered" evidence="10">
    <location>
        <begin position="614"/>
        <end position="657"/>
    </location>
</feature>
<keyword evidence="3" id="KW-0808">Transferase</keyword>
<dbReference type="InterPro" id="IPR011009">
    <property type="entry name" value="Kinase-like_dom_sf"/>
</dbReference>
<dbReference type="RefSeq" id="XP_020432596.1">
    <property type="nucleotide sequence ID" value="XM_020578148.1"/>
</dbReference>
<feature type="region of interest" description="Disordered" evidence="10">
    <location>
        <begin position="331"/>
        <end position="422"/>
    </location>
</feature>
<evidence type="ECO:0000256" key="9">
    <source>
        <dbReference type="PROSITE-ProRule" id="PRU10141"/>
    </source>
</evidence>
<dbReference type="InterPro" id="IPR017441">
    <property type="entry name" value="Protein_kinase_ATP_BS"/>
</dbReference>
<dbReference type="GO" id="GO:0008353">
    <property type="term" value="F:RNA polymerase II CTD heptapeptide repeat kinase activity"/>
    <property type="evidence" value="ECO:0007669"/>
    <property type="project" value="TreeGrafter"/>
</dbReference>
<evidence type="ECO:0000256" key="5">
    <source>
        <dbReference type="ARBA" id="ARBA00022777"/>
    </source>
</evidence>
<evidence type="ECO:0000256" key="4">
    <source>
        <dbReference type="ARBA" id="ARBA00022741"/>
    </source>
</evidence>
<dbReference type="STRING" id="670386.D3BEZ5"/>
<dbReference type="FunFam" id="1.10.510.10:FF:001022">
    <property type="entry name" value="Cyclin-dependent kinase C-1, putative"/>
    <property type="match status" value="1"/>
</dbReference>
<evidence type="ECO:0000256" key="6">
    <source>
        <dbReference type="ARBA" id="ARBA00022840"/>
    </source>
</evidence>
<dbReference type="InterPro" id="IPR000719">
    <property type="entry name" value="Prot_kinase_dom"/>
</dbReference>
<dbReference type="PROSITE" id="PS50011">
    <property type="entry name" value="PROTEIN_KINASE_DOM"/>
    <property type="match status" value="1"/>
</dbReference>
<feature type="compositionally biased region" description="Low complexity" evidence="10">
    <location>
        <begin position="641"/>
        <end position="650"/>
    </location>
</feature>
<feature type="compositionally biased region" description="Polar residues" evidence="10">
    <location>
        <begin position="384"/>
        <end position="422"/>
    </location>
</feature>
<dbReference type="OMA" id="ASKEECT"/>
<keyword evidence="13" id="KW-1185">Reference proteome</keyword>
<feature type="binding site" evidence="9">
    <location>
        <position position="54"/>
    </location>
    <ligand>
        <name>ATP</name>
        <dbReference type="ChEBI" id="CHEBI:30616"/>
    </ligand>
</feature>
<evidence type="ECO:0000256" key="7">
    <source>
        <dbReference type="ARBA" id="ARBA00047811"/>
    </source>
</evidence>
<dbReference type="GO" id="GO:0008024">
    <property type="term" value="C:cyclin/CDK positive transcription elongation factor complex"/>
    <property type="evidence" value="ECO:0007669"/>
    <property type="project" value="TreeGrafter"/>
</dbReference>
<feature type="domain" description="Protein kinase" evidence="11">
    <location>
        <begin position="25"/>
        <end position="303"/>
    </location>
</feature>
<dbReference type="InterPro" id="IPR008271">
    <property type="entry name" value="Ser/Thr_kinase_AS"/>
</dbReference>
<dbReference type="GeneID" id="31362792"/>
<protein>
    <recommendedName>
        <fullName evidence="2">cyclin-dependent kinase</fullName>
        <ecNumber evidence="2">2.7.11.22</ecNumber>
    </recommendedName>
</protein>
<evidence type="ECO:0000313" key="12">
    <source>
        <dbReference type="EMBL" id="EFA80476.1"/>
    </source>
</evidence>
<dbReference type="Gene3D" id="1.10.510.10">
    <property type="entry name" value="Transferase(Phosphotransferase) domain 1"/>
    <property type="match status" value="1"/>
</dbReference>
<comment type="similarity">
    <text evidence="1">Belongs to the protein kinase superfamily. CMGC Ser/Thr protein kinase family. CDC2/CDKX subfamily.</text>
</comment>
<feature type="compositionally biased region" description="Low complexity" evidence="10">
    <location>
        <begin position="472"/>
        <end position="489"/>
    </location>
</feature>
<dbReference type="EMBL" id="ADBJ01000031">
    <property type="protein sequence ID" value="EFA80476.1"/>
    <property type="molecule type" value="Genomic_DNA"/>
</dbReference>
<keyword evidence="5" id="KW-0418">Kinase</keyword>
<dbReference type="SMART" id="SM00220">
    <property type="entry name" value="S_TKc"/>
    <property type="match status" value="1"/>
</dbReference>
<evidence type="ECO:0000256" key="3">
    <source>
        <dbReference type="ARBA" id="ARBA00022679"/>
    </source>
</evidence>
<name>D3BEZ5_HETP5</name>
<evidence type="ECO:0000256" key="2">
    <source>
        <dbReference type="ARBA" id="ARBA00012425"/>
    </source>
</evidence>
<dbReference type="GO" id="GO:0032968">
    <property type="term" value="P:positive regulation of transcription elongation by RNA polymerase II"/>
    <property type="evidence" value="ECO:0007669"/>
    <property type="project" value="TreeGrafter"/>
</dbReference>
<dbReference type="Gene3D" id="3.30.200.20">
    <property type="entry name" value="Phosphorylase Kinase, domain 1"/>
    <property type="match status" value="1"/>
</dbReference>
<evidence type="ECO:0000313" key="13">
    <source>
        <dbReference type="Proteomes" id="UP000001396"/>
    </source>
</evidence>
<feature type="compositionally biased region" description="Low complexity" evidence="10">
    <location>
        <begin position="344"/>
        <end position="379"/>
    </location>
</feature>
<dbReference type="PROSITE" id="PS00107">
    <property type="entry name" value="PROTEIN_KINASE_ATP"/>
    <property type="match status" value="1"/>
</dbReference>
<dbReference type="PANTHER" id="PTHR24056">
    <property type="entry name" value="CELL DIVISION PROTEIN KINASE"/>
    <property type="match status" value="1"/>
</dbReference>
<dbReference type="GO" id="GO:0005524">
    <property type="term" value="F:ATP binding"/>
    <property type="evidence" value="ECO:0007669"/>
    <property type="project" value="UniProtKB-UniRule"/>
</dbReference>
<keyword evidence="6 9" id="KW-0067">ATP-binding</keyword>
<gene>
    <name evidence="12" type="ORF">PPL_07311</name>
</gene>
<comment type="catalytic activity">
    <reaction evidence="8">
        <text>L-seryl-[protein] + ATP = O-phospho-L-seryl-[protein] + ADP + H(+)</text>
        <dbReference type="Rhea" id="RHEA:17989"/>
        <dbReference type="Rhea" id="RHEA-COMP:9863"/>
        <dbReference type="Rhea" id="RHEA-COMP:11604"/>
        <dbReference type="ChEBI" id="CHEBI:15378"/>
        <dbReference type="ChEBI" id="CHEBI:29999"/>
        <dbReference type="ChEBI" id="CHEBI:30616"/>
        <dbReference type="ChEBI" id="CHEBI:83421"/>
        <dbReference type="ChEBI" id="CHEBI:456216"/>
        <dbReference type="EC" id="2.7.11.22"/>
    </reaction>
</comment>
<proteinExistence type="inferred from homology"/>
<dbReference type="AlphaFoldDB" id="D3BEZ5"/>